<dbReference type="SUPFAM" id="SSF52374">
    <property type="entry name" value="Nucleotidylyl transferase"/>
    <property type="match status" value="1"/>
</dbReference>
<evidence type="ECO:0000256" key="3">
    <source>
        <dbReference type="ARBA" id="ARBA00022490"/>
    </source>
</evidence>
<evidence type="ECO:0000256" key="6">
    <source>
        <dbReference type="ARBA" id="ARBA00022741"/>
    </source>
</evidence>
<dbReference type="HAMAP" id="MF_00151">
    <property type="entry name" value="PPAT_bact"/>
    <property type="match status" value="1"/>
</dbReference>
<evidence type="ECO:0000256" key="4">
    <source>
        <dbReference type="ARBA" id="ARBA00022679"/>
    </source>
</evidence>
<dbReference type="GO" id="GO:0015937">
    <property type="term" value="P:coenzyme A biosynthetic process"/>
    <property type="evidence" value="ECO:0007669"/>
    <property type="project" value="UniProtKB-KW"/>
</dbReference>
<dbReference type="AlphaFoldDB" id="A0A6J6N3L1"/>
<dbReference type="PANTHER" id="PTHR21342:SF1">
    <property type="entry name" value="PHOSPHOPANTETHEINE ADENYLYLTRANSFERASE"/>
    <property type="match status" value="1"/>
</dbReference>
<protein>
    <recommendedName>
        <fullName evidence="2">Phosphopantetheine adenylyltransferase</fullName>
        <ecNumber evidence="1">2.7.7.3</ecNumber>
    </recommendedName>
</protein>
<evidence type="ECO:0000256" key="1">
    <source>
        <dbReference type="ARBA" id="ARBA00012392"/>
    </source>
</evidence>
<proteinExistence type="inferred from homology"/>
<dbReference type="Pfam" id="PF01467">
    <property type="entry name" value="CTP_transf_like"/>
    <property type="match status" value="1"/>
</dbReference>
<evidence type="ECO:0000259" key="11">
    <source>
        <dbReference type="Pfam" id="PF01467"/>
    </source>
</evidence>
<dbReference type="CDD" id="cd02163">
    <property type="entry name" value="PPAT"/>
    <property type="match status" value="1"/>
</dbReference>
<keyword evidence="8" id="KW-0460">Magnesium</keyword>
<dbReference type="NCBIfam" id="TIGR00125">
    <property type="entry name" value="cyt_tran_rel"/>
    <property type="match status" value="1"/>
</dbReference>
<dbReference type="PANTHER" id="PTHR21342">
    <property type="entry name" value="PHOSPHOPANTETHEINE ADENYLYLTRANSFERASE"/>
    <property type="match status" value="1"/>
</dbReference>
<dbReference type="NCBIfam" id="TIGR01510">
    <property type="entry name" value="coaD_prev_kdtB"/>
    <property type="match status" value="1"/>
</dbReference>
<dbReference type="EMBL" id="CAEZXN010000024">
    <property type="protein sequence ID" value="CAB4699345.1"/>
    <property type="molecule type" value="Genomic_DNA"/>
</dbReference>
<dbReference type="EMBL" id="CAFBAA010000025">
    <property type="protein sequence ID" value="CAB4844012.1"/>
    <property type="molecule type" value="Genomic_DNA"/>
</dbReference>
<keyword evidence="6" id="KW-0547">Nucleotide-binding</keyword>
<dbReference type="InterPro" id="IPR014729">
    <property type="entry name" value="Rossmann-like_a/b/a_fold"/>
</dbReference>
<dbReference type="InterPro" id="IPR004821">
    <property type="entry name" value="Cyt_trans-like"/>
</dbReference>
<evidence type="ECO:0000256" key="8">
    <source>
        <dbReference type="ARBA" id="ARBA00022842"/>
    </source>
</evidence>
<dbReference type="EC" id="2.7.7.3" evidence="1"/>
<sequence>MKRSAVCPGSFDPITNGHLDIIERASSLYDEVVVAVMINHSKKSLFTVEERIELIQDVCKKFPNVRVDSWHGLLVDFCKKNEIPAIVKGLRAVSDFEYELQMSQMNHQLAGVETVFISTSPQYSYLSSSLVKEIATYGGDVSAYVPSSVLTQLLKKVKA</sequence>
<feature type="domain" description="Cytidyltransferase-like" evidence="11">
    <location>
        <begin position="6"/>
        <end position="133"/>
    </location>
</feature>
<evidence type="ECO:0000256" key="7">
    <source>
        <dbReference type="ARBA" id="ARBA00022840"/>
    </source>
</evidence>
<evidence type="ECO:0000256" key="2">
    <source>
        <dbReference type="ARBA" id="ARBA00013868"/>
    </source>
</evidence>
<evidence type="ECO:0000313" key="12">
    <source>
        <dbReference type="EMBL" id="CAB4679153.1"/>
    </source>
</evidence>
<dbReference type="GO" id="GO:0005524">
    <property type="term" value="F:ATP binding"/>
    <property type="evidence" value="ECO:0007669"/>
    <property type="project" value="UniProtKB-KW"/>
</dbReference>
<dbReference type="EMBL" id="CAEZXB010000018">
    <property type="protein sequence ID" value="CAB4679153.1"/>
    <property type="molecule type" value="Genomic_DNA"/>
</dbReference>
<evidence type="ECO:0000256" key="5">
    <source>
        <dbReference type="ARBA" id="ARBA00022695"/>
    </source>
</evidence>
<reference evidence="12" key="1">
    <citation type="submission" date="2020-05" db="EMBL/GenBank/DDBJ databases">
        <authorList>
            <person name="Chiriac C."/>
            <person name="Salcher M."/>
            <person name="Ghai R."/>
            <person name="Kavagutti S V."/>
        </authorList>
    </citation>
    <scope>NUCLEOTIDE SEQUENCE</scope>
</reference>
<dbReference type="InterPro" id="IPR001980">
    <property type="entry name" value="PPAT"/>
</dbReference>
<keyword evidence="4" id="KW-0808">Transferase</keyword>
<keyword evidence="9" id="KW-0173">Coenzyme A biosynthesis</keyword>
<comment type="catalytic activity">
    <reaction evidence="10">
        <text>(R)-4'-phosphopantetheine + ATP + H(+) = 3'-dephospho-CoA + diphosphate</text>
        <dbReference type="Rhea" id="RHEA:19801"/>
        <dbReference type="ChEBI" id="CHEBI:15378"/>
        <dbReference type="ChEBI" id="CHEBI:30616"/>
        <dbReference type="ChEBI" id="CHEBI:33019"/>
        <dbReference type="ChEBI" id="CHEBI:57328"/>
        <dbReference type="ChEBI" id="CHEBI:61723"/>
        <dbReference type="EC" id="2.7.7.3"/>
    </reaction>
</comment>
<evidence type="ECO:0000256" key="9">
    <source>
        <dbReference type="ARBA" id="ARBA00022993"/>
    </source>
</evidence>
<organism evidence="12">
    <name type="scientific">freshwater metagenome</name>
    <dbReference type="NCBI Taxonomy" id="449393"/>
    <lineage>
        <taxon>unclassified sequences</taxon>
        <taxon>metagenomes</taxon>
        <taxon>ecological metagenomes</taxon>
    </lineage>
</organism>
<dbReference type="GO" id="GO:0004595">
    <property type="term" value="F:pantetheine-phosphate adenylyltransferase activity"/>
    <property type="evidence" value="ECO:0007669"/>
    <property type="project" value="UniProtKB-EC"/>
</dbReference>
<accession>A0A6J6N3L1</accession>
<evidence type="ECO:0000313" key="13">
    <source>
        <dbReference type="EMBL" id="CAB4699345.1"/>
    </source>
</evidence>
<gene>
    <name evidence="12" type="ORF">UFOPK2342_01011</name>
    <name evidence="13" type="ORF">UFOPK2423_01084</name>
    <name evidence="14" type="ORF">UFOPK3266_01029</name>
</gene>
<evidence type="ECO:0000256" key="10">
    <source>
        <dbReference type="ARBA" id="ARBA00029346"/>
    </source>
</evidence>
<evidence type="ECO:0000313" key="14">
    <source>
        <dbReference type="EMBL" id="CAB4844012.1"/>
    </source>
</evidence>
<keyword evidence="7" id="KW-0067">ATP-binding</keyword>
<name>A0A6J6N3L1_9ZZZZ</name>
<keyword evidence="3" id="KW-0963">Cytoplasm</keyword>
<keyword evidence="5" id="KW-0548">Nucleotidyltransferase</keyword>
<dbReference type="PRINTS" id="PR01020">
    <property type="entry name" value="LPSBIOSNTHSS"/>
</dbReference>
<dbReference type="Gene3D" id="3.40.50.620">
    <property type="entry name" value="HUPs"/>
    <property type="match status" value="1"/>
</dbReference>